<evidence type="ECO:0000313" key="3">
    <source>
        <dbReference type="EMBL" id="RHZ96497.1"/>
    </source>
</evidence>
<accession>A0AAX1UNZ0</accession>
<dbReference type="PROSITE" id="PS50943">
    <property type="entry name" value="HTH_CROC1"/>
    <property type="match status" value="1"/>
</dbReference>
<evidence type="ECO:0000256" key="1">
    <source>
        <dbReference type="SAM" id="MobiDB-lite"/>
    </source>
</evidence>
<name>A0AAX1UNZ0_CERSP</name>
<proteinExistence type="predicted"/>
<dbReference type="Gene3D" id="3.90.75.20">
    <property type="match status" value="1"/>
</dbReference>
<dbReference type="EMBL" id="QWGP01000005">
    <property type="protein sequence ID" value="RHZ96497.1"/>
    <property type="molecule type" value="Genomic_DNA"/>
</dbReference>
<dbReference type="AlphaFoldDB" id="A0AAX1UNZ0"/>
<dbReference type="CDD" id="cd00093">
    <property type="entry name" value="HTH_XRE"/>
    <property type="match status" value="1"/>
</dbReference>
<dbReference type="InterPro" id="IPR003615">
    <property type="entry name" value="HNH_nuc"/>
</dbReference>
<comment type="caution">
    <text evidence="3">The sequence shown here is derived from an EMBL/GenBank/DDBJ whole genome shotgun (WGS) entry which is preliminary data.</text>
</comment>
<organism evidence="3 4">
    <name type="scientific">Cereibacter sphaeroides</name>
    <name type="common">Rhodobacter sphaeroides</name>
    <dbReference type="NCBI Taxonomy" id="1063"/>
    <lineage>
        <taxon>Bacteria</taxon>
        <taxon>Pseudomonadati</taxon>
        <taxon>Pseudomonadota</taxon>
        <taxon>Alphaproteobacteria</taxon>
        <taxon>Rhodobacterales</taxon>
        <taxon>Paracoccaceae</taxon>
        <taxon>Cereibacter</taxon>
    </lineage>
</organism>
<feature type="domain" description="HTH cro/C1-type" evidence="2">
    <location>
        <begin position="154"/>
        <end position="191"/>
    </location>
</feature>
<evidence type="ECO:0000313" key="4">
    <source>
        <dbReference type="Proteomes" id="UP000266305"/>
    </source>
</evidence>
<dbReference type="Pfam" id="PF13392">
    <property type="entry name" value="HNH_3"/>
    <property type="match status" value="1"/>
</dbReference>
<feature type="region of interest" description="Disordered" evidence="1">
    <location>
        <begin position="120"/>
        <end position="145"/>
    </location>
</feature>
<dbReference type="Proteomes" id="UP000266305">
    <property type="component" value="Unassembled WGS sequence"/>
</dbReference>
<dbReference type="SUPFAM" id="SSF54060">
    <property type="entry name" value="His-Me finger endonucleases"/>
    <property type="match status" value="1"/>
</dbReference>
<dbReference type="InterPro" id="IPR010982">
    <property type="entry name" value="Lambda_DNA-bd_dom_sf"/>
</dbReference>
<evidence type="ECO:0000259" key="2">
    <source>
        <dbReference type="PROSITE" id="PS50943"/>
    </source>
</evidence>
<feature type="compositionally biased region" description="Polar residues" evidence="1">
    <location>
        <begin position="134"/>
        <end position="144"/>
    </location>
</feature>
<dbReference type="GO" id="GO:0003677">
    <property type="term" value="F:DNA binding"/>
    <property type="evidence" value="ECO:0007669"/>
    <property type="project" value="InterPro"/>
</dbReference>
<dbReference type="Pfam" id="PF01381">
    <property type="entry name" value="HTH_3"/>
    <property type="match status" value="1"/>
</dbReference>
<reference evidence="3 4" key="1">
    <citation type="submission" date="2018-08" db="EMBL/GenBank/DDBJ databases">
        <title>Draft genome sequence of Rhodobacter sphaeroides FY.</title>
        <authorList>
            <person name="Rayyan A."/>
            <person name="Meyer T.E."/>
            <person name="Kyndt J.A."/>
        </authorList>
    </citation>
    <scope>NUCLEOTIDE SEQUENCE [LARGE SCALE GENOMIC DNA]</scope>
    <source>
        <strain evidence="3 4">FY</strain>
    </source>
</reference>
<gene>
    <name evidence="3" type="ORF">D1114_07250</name>
</gene>
<sequence length="238" mass="26205">MGVSGRSSRTMGAEKILIALVRDGEWTIKPDGTIWRQSRRIGNRHDGSSLLIPCATERAERLLPTGYLMVRAMRNGVRTNGLAHRLVWQHAHGDIPDGMQINHRNGIKDDNRPENLELASATDQAKHAHGSGLIDQTGQRNPSAKLSDRQVAQIRNAYQQGGYTMEQLGQRFGVSFQAISKIVRGKRRPKQGGPVAGDDLRHCVCEQDEATGRFIGKRVAGRLLDGVEHNGMPEVAHG</sequence>
<dbReference type="SUPFAM" id="SSF47413">
    <property type="entry name" value="lambda repressor-like DNA-binding domains"/>
    <property type="match status" value="1"/>
</dbReference>
<protein>
    <submittedName>
        <fullName evidence="3">Helix-turn-helix domain-containing protein</fullName>
    </submittedName>
</protein>
<dbReference type="InterPro" id="IPR044925">
    <property type="entry name" value="His-Me_finger_sf"/>
</dbReference>
<dbReference type="InterPro" id="IPR001387">
    <property type="entry name" value="Cro/C1-type_HTH"/>
</dbReference>
<dbReference type="Gene3D" id="1.10.260.40">
    <property type="entry name" value="lambda repressor-like DNA-binding domains"/>
    <property type="match status" value="1"/>
</dbReference>